<dbReference type="InterPro" id="IPR036636">
    <property type="entry name" value="COX7C/Cox8_sf"/>
</dbReference>
<keyword evidence="6 7" id="KW-0472">Membrane</keyword>
<dbReference type="WBParaSite" id="TASK_0000025701-mRNA-1">
    <property type="protein sequence ID" value="TASK_0000025701-mRNA-1"/>
    <property type="gene ID" value="TASK_0000025701"/>
</dbReference>
<dbReference type="EMBL" id="UYRS01000028">
    <property type="protein sequence ID" value="VDK20549.1"/>
    <property type="molecule type" value="Genomic_DNA"/>
</dbReference>
<feature type="transmembrane region" description="Helical" evidence="7">
    <location>
        <begin position="75"/>
        <end position="96"/>
    </location>
</feature>
<dbReference type="STRING" id="60517.A0A0R3VSU3"/>
<evidence type="ECO:0000256" key="4">
    <source>
        <dbReference type="ARBA" id="ARBA00022792"/>
    </source>
</evidence>
<proteinExistence type="inferred from homology"/>
<evidence type="ECO:0000256" key="6">
    <source>
        <dbReference type="ARBA" id="ARBA00023136"/>
    </source>
</evidence>
<reference evidence="10" key="1">
    <citation type="submission" date="2017-02" db="UniProtKB">
        <authorList>
            <consortium name="WormBaseParasite"/>
        </authorList>
    </citation>
    <scope>IDENTIFICATION</scope>
</reference>
<dbReference type="AlphaFoldDB" id="A0A0R3VSU3"/>
<keyword evidence="7" id="KW-1133">Transmembrane helix</keyword>
<evidence type="ECO:0000313" key="8">
    <source>
        <dbReference type="EMBL" id="VDK20549.1"/>
    </source>
</evidence>
<protein>
    <submittedName>
        <fullName evidence="10">Cytochrome c oxidase polypeptide VIIc</fullName>
    </submittedName>
</protein>
<keyword evidence="9" id="KW-1185">Reference proteome</keyword>
<comment type="subcellular location">
    <subcellularLocation>
        <location evidence="1">Mitochondrion inner membrane</location>
        <topology evidence="1">Single-pass membrane protein</topology>
    </subcellularLocation>
</comment>
<dbReference type="GO" id="GO:0045277">
    <property type="term" value="C:respiratory chain complex IV"/>
    <property type="evidence" value="ECO:0007669"/>
    <property type="project" value="InterPro"/>
</dbReference>
<dbReference type="UniPathway" id="UPA00705"/>
<dbReference type="Pfam" id="PF02935">
    <property type="entry name" value="COX7C"/>
    <property type="match status" value="1"/>
</dbReference>
<evidence type="ECO:0000256" key="7">
    <source>
        <dbReference type="SAM" id="Phobius"/>
    </source>
</evidence>
<name>A0A0R3VSU3_TAEAS</name>
<comment type="similarity">
    <text evidence="3">Belongs to the cytochrome c oxidase VIIc family.</text>
</comment>
<dbReference type="GO" id="GO:0005743">
    <property type="term" value="C:mitochondrial inner membrane"/>
    <property type="evidence" value="ECO:0007669"/>
    <property type="project" value="UniProtKB-SubCell"/>
</dbReference>
<dbReference type="SUPFAM" id="SSF81427">
    <property type="entry name" value="Mitochondrial cytochrome c oxidase subunit VIIc (aka VIIIa)"/>
    <property type="match status" value="1"/>
</dbReference>
<evidence type="ECO:0000256" key="3">
    <source>
        <dbReference type="ARBA" id="ARBA00010514"/>
    </source>
</evidence>
<keyword evidence="5" id="KW-0496">Mitochondrion</keyword>
<dbReference type="OrthoDB" id="9974841at2759"/>
<accession>A0A0R3VSU3</accession>
<evidence type="ECO:0000256" key="5">
    <source>
        <dbReference type="ARBA" id="ARBA00023128"/>
    </source>
</evidence>
<dbReference type="GO" id="GO:0006123">
    <property type="term" value="P:mitochondrial electron transport, cytochrome c to oxygen"/>
    <property type="evidence" value="ECO:0007669"/>
    <property type="project" value="InterPro"/>
</dbReference>
<gene>
    <name evidence="8" type="ORF">TASK_LOCUS258</name>
</gene>
<sequence length="104" mass="11621">MMATLLPKALFPLSRVGVSVSRLSNPSLILSRNAVTRPAFLQKMYDKLDAVERSIDEEANIGANLPFNIENPRRLALTMILFIGIAFNIPFFITYYQMKAAKSG</sequence>
<evidence type="ECO:0000256" key="1">
    <source>
        <dbReference type="ARBA" id="ARBA00004434"/>
    </source>
</evidence>
<dbReference type="Proteomes" id="UP000282613">
    <property type="component" value="Unassembled WGS sequence"/>
</dbReference>
<comment type="pathway">
    <text evidence="2">Energy metabolism; oxidative phosphorylation.</text>
</comment>
<keyword evidence="7" id="KW-0812">Transmembrane</keyword>
<evidence type="ECO:0000313" key="9">
    <source>
        <dbReference type="Proteomes" id="UP000282613"/>
    </source>
</evidence>
<evidence type="ECO:0000313" key="10">
    <source>
        <dbReference type="WBParaSite" id="TASK_0000025701-mRNA-1"/>
    </source>
</evidence>
<reference evidence="8 9" key="2">
    <citation type="submission" date="2018-11" db="EMBL/GenBank/DDBJ databases">
        <authorList>
            <consortium name="Pathogen Informatics"/>
        </authorList>
    </citation>
    <scope>NUCLEOTIDE SEQUENCE [LARGE SCALE GENOMIC DNA]</scope>
</reference>
<keyword evidence="4" id="KW-0999">Mitochondrion inner membrane</keyword>
<organism evidence="10">
    <name type="scientific">Taenia asiatica</name>
    <name type="common">Asian tapeworm</name>
    <dbReference type="NCBI Taxonomy" id="60517"/>
    <lineage>
        <taxon>Eukaryota</taxon>
        <taxon>Metazoa</taxon>
        <taxon>Spiralia</taxon>
        <taxon>Lophotrochozoa</taxon>
        <taxon>Platyhelminthes</taxon>
        <taxon>Cestoda</taxon>
        <taxon>Eucestoda</taxon>
        <taxon>Cyclophyllidea</taxon>
        <taxon>Taeniidae</taxon>
        <taxon>Taenia</taxon>
    </lineage>
</organism>
<dbReference type="Gene3D" id="4.10.49.10">
    <property type="entry name" value="Cytochrome c oxidase subunit VIIc"/>
    <property type="match status" value="1"/>
</dbReference>
<evidence type="ECO:0000256" key="2">
    <source>
        <dbReference type="ARBA" id="ARBA00004673"/>
    </source>
</evidence>
<dbReference type="InterPro" id="IPR004202">
    <property type="entry name" value="COX7C/Cox8"/>
</dbReference>